<dbReference type="GO" id="GO:0016787">
    <property type="term" value="F:hydrolase activity"/>
    <property type="evidence" value="ECO:0007669"/>
    <property type="project" value="UniProtKB-KW"/>
</dbReference>
<reference evidence="6" key="1">
    <citation type="submission" date="2019-12" db="EMBL/GenBank/DDBJ databases">
        <authorList>
            <person name="Scholes J."/>
        </authorList>
    </citation>
    <scope>NUCLEOTIDE SEQUENCE</scope>
</reference>
<feature type="compositionally biased region" description="Basic and acidic residues" evidence="4">
    <location>
        <begin position="270"/>
        <end position="284"/>
    </location>
</feature>
<dbReference type="GO" id="GO:0007018">
    <property type="term" value="P:microtubule-based movement"/>
    <property type="evidence" value="ECO:0007669"/>
    <property type="project" value="InterPro"/>
</dbReference>
<gene>
    <name evidence="6" type="ORF">SHERM_00483</name>
</gene>
<evidence type="ECO:0000313" key="6">
    <source>
        <dbReference type="EMBL" id="CAA0840402.1"/>
    </source>
</evidence>
<dbReference type="EMBL" id="CACSLK010032525">
    <property type="protein sequence ID" value="CAA0840402.1"/>
    <property type="molecule type" value="Genomic_DNA"/>
</dbReference>
<feature type="compositionally biased region" description="Acidic residues" evidence="4">
    <location>
        <begin position="258"/>
        <end position="269"/>
    </location>
</feature>
<dbReference type="PANTHER" id="PTHR47969:SF6">
    <property type="entry name" value="KINESIN-LIKE PROTEIN KIN-4C"/>
    <property type="match status" value="1"/>
</dbReference>
<evidence type="ECO:0000256" key="2">
    <source>
        <dbReference type="PROSITE-ProRule" id="PRU00283"/>
    </source>
</evidence>
<proteinExistence type="inferred from homology"/>
<organism evidence="6 7">
    <name type="scientific">Striga hermonthica</name>
    <name type="common">Purple witchweed</name>
    <name type="synonym">Buchnera hermonthica</name>
    <dbReference type="NCBI Taxonomy" id="68872"/>
    <lineage>
        <taxon>Eukaryota</taxon>
        <taxon>Viridiplantae</taxon>
        <taxon>Streptophyta</taxon>
        <taxon>Embryophyta</taxon>
        <taxon>Tracheophyta</taxon>
        <taxon>Spermatophyta</taxon>
        <taxon>Magnoliopsida</taxon>
        <taxon>eudicotyledons</taxon>
        <taxon>Gunneridae</taxon>
        <taxon>Pentapetalae</taxon>
        <taxon>asterids</taxon>
        <taxon>lamiids</taxon>
        <taxon>Lamiales</taxon>
        <taxon>Orobanchaceae</taxon>
        <taxon>Buchnereae</taxon>
        <taxon>Striga</taxon>
    </lineage>
</organism>
<dbReference type="OrthoDB" id="3176171at2759"/>
<sequence>MIACISPADTNAEETLNTLKYANRVQNIQNKAIINRDSAAAQLQRMRSQIEQLQADSSAKAEENQMLKHKISLLEESKMELQEALHDSQVERDRLIMQIESIQNGKPMNEIDIKSNKDFDMVKSYNMKIQDLESELIKVRSLNQSRREDFADYLDSENDGNHSGNLYIVDADMRTEKDGRVEVVEKELEHSSRQEKLDRKLKELDKRLEQNEKLALERPSSETKVGCGCVLQSKVLQSKGSRNSSTSSKVYGNELLEDMDTSNESEDDVEWGHTVERKGREGRRKENLRRKEKLGESIYCSCSINSSCKTSRCDCRAVKGSCSNSCRCVPTKCRNRKESSGNLFERDEKESNNDELASHGAMLLQTAFSEKPAGANDAEFVRKPLFDIGNNLALSGIPKPNIPWKKRRKSVIQLVPTTPAAAQAQPNAEVTEQPIINAETDIPLKLPRAIRSDFVK</sequence>
<dbReference type="GO" id="GO:0008017">
    <property type="term" value="F:microtubule binding"/>
    <property type="evidence" value="ECO:0007669"/>
    <property type="project" value="InterPro"/>
</dbReference>
<comment type="caution">
    <text evidence="6">The sequence shown here is derived from an EMBL/GenBank/DDBJ whole genome shotgun (WGS) entry which is preliminary data.</text>
</comment>
<dbReference type="SUPFAM" id="SSF52540">
    <property type="entry name" value="P-loop containing nucleoside triphosphate hydrolases"/>
    <property type="match status" value="1"/>
</dbReference>
<feature type="region of interest" description="Disordered" evidence="4">
    <location>
        <begin position="258"/>
        <end position="284"/>
    </location>
</feature>
<feature type="domain" description="Kinesin motor" evidence="5">
    <location>
        <begin position="1"/>
        <end position="28"/>
    </location>
</feature>
<dbReference type="Proteomes" id="UP001153555">
    <property type="component" value="Unassembled WGS sequence"/>
</dbReference>
<accession>A0A9N7RQI2</accession>
<comment type="caution">
    <text evidence="2">Lacks conserved residue(s) required for the propagation of feature annotation.</text>
</comment>
<dbReference type="PANTHER" id="PTHR47969">
    <property type="entry name" value="CHROMOSOME-ASSOCIATED KINESIN KIF4A-RELATED"/>
    <property type="match status" value="1"/>
</dbReference>
<dbReference type="InterPro" id="IPR036961">
    <property type="entry name" value="Kinesin_motor_dom_sf"/>
</dbReference>
<keyword evidence="6" id="KW-0378">Hydrolase</keyword>
<dbReference type="InterPro" id="IPR027640">
    <property type="entry name" value="Kinesin-like_fam"/>
</dbReference>
<evidence type="ECO:0000256" key="4">
    <source>
        <dbReference type="SAM" id="MobiDB-lite"/>
    </source>
</evidence>
<dbReference type="GO" id="GO:0003777">
    <property type="term" value="F:microtubule motor activity"/>
    <property type="evidence" value="ECO:0007669"/>
    <property type="project" value="InterPro"/>
</dbReference>
<dbReference type="InterPro" id="IPR033467">
    <property type="entry name" value="Tesmin/TSO1-like_CXC"/>
</dbReference>
<evidence type="ECO:0000259" key="5">
    <source>
        <dbReference type="PROSITE" id="PS50067"/>
    </source>
</evidence>
<dbReference type="GO" id="GO:0051231">
    <property type="term" value="P:spindle elongation"/>
    <property type="evidence" value="ECO:0007669"/>
    <property type="project" value="TreeGrafter"/>
</dbReference>
<dbReference type="GO" id="GO:0007052">
    <property type="term" value="P:mitotic spindle organization"/>
    <property type="evidence" value="ECO:0007669"/>
    <property type="project" value="TreeGrafter"/>
</dbReference>
<dbReference type="AlphaFoldDB" id="A0A9N7RQI2"/>
<comment type="similarity">
    <text evidence="2">Belongs to the TRAFAC class myosin-kinesin ATPase superfamily. Kinesin family.</text>
</comment>
<dbReference type="SMART" id="SM01114">
    <property type="entry name" value="CXC"/>
    <property type="match status" value="1"/>
</dbReference>
<keyword evidence="7" id="KW-1185">Reference proteome</keyword>
<dbReference type="Gene3D" id="3.40.850.10">
    <property type="entry name" value="Kinesin motor domain"/>
    <property type="match status" value="1"/>
</dbReference>
<dbReference type="InterPro" id="IPR001752">
    <property type="entry name" value="Kinesin_motor_dom"/>
</dbReference>
<protein>
    <submittedName>
        <fullName evidence="6">P-loop containing nucleoside triphosphate hydrolases superfamily protein</fullName>
    </submittedName>
</protein>
<dbReference type="InterPro" id="IPR027417">
    <property type="entry name" value="P-loop_NTPase"/>
</dbReference>
<dbReference type="GO" id="GO:0005875">
    <property type="term" value="C:microtubule associated complex"/>
    <property type="evidence" value="ECO:0007669"/>
    <property type="project" value="TreeGrafter"/>
</dbReference>
<evidence type="ECO:0000256" key="3">
    <source>
        <dbReference type="SAM" id="Coils"/>
    </source>
</evidence>
<name>A0A9N7RQI2_STRHE</name>
<keyword evidence="3" id="KW-0175">Coiled coil</keyword>
<dbReference type="GO" id="GO:0005524">
    <property type="term" value="F:ATP binding"/>
    <property type="evidence" value="ECO:0007669"/>
    <property type="project" value="InterPro"/>
</dbReference>
<evidence type="ECO:0000313" key="7">
    <source>
        <dbReference type="Proteomes" id="UP001153555"/>
    </source>
</evidence>
<evidence type="ECO:0000256" key="1">
    <source>
        <dbReference type="ARBA" id="ARBA00023175"/>
    </source>
</evidence>
<feature type="coiled-coil region" evidence="3">
    <location>
        <begin position="36"/>
        <end position="91"/>
    </location>
</feature>
<dbReference type="PROSITE" id="PS50067">
    <property type="entry name" value="KINESIN_MOTOR_2"/>
    <property type="match status" value="1"/>
</dbReference>
<keyword evidence="1" id="KW-0505">Motor protein</keyword>